<comment type="caution">
    <text evidence="1">The sequence shown here is derived from an EMBL/GenBank/DDBJ whole genome shotgun (WGS) entry which is preliminary data.</text>
</comment>
<evidence type="ECO:0000313" key="1">
    <source>
        <dbReference type="EMBL" id="KAK6735134.1"/>
    </source>
</evidence>
<sequence>MASPCALCLNPGGLGIKWYTYDIRNTTNSREFDQAMSGWPAVRGYRLQVEPVKITIFSHSGTTEGTKKSRICGLSMNNDLLPSDERSFHLEYCHVDGLRSGLVVLRGSSLRWAEKRSIC</sequence>
<accession>A0ABR1CAY1</accession>
<name>A0ABR1CAY1_NECAM</name>
<dbReference type="Proteomes" id="UP001303046">
    <property type="component" value="Unassembled WGS sequence"/>
</dbReference>
<protein>
    <submittedName>
        <fullName evidence="1">Uncharacterized protein</fullName>
    </submittedName>
</protein>
<gene>
    <name evidence="1" type="primary">Necator_chrII.g6161</name>
    <name evidence="1" type="ORF">RB195_018368</name>
</gene>
<keyword evidence="2" id="KW-1185">Reference proteome</keyword>
<proteinExistence type="predicted"/>
<dbReference type="EMBL" id="JAVFWL010000002">
    <property type="protein sequence ID" value="KAK6735134.1"/>
    <property type="molecule type" value="Genomic_DNA"/>
</dbReference>
<reference evidence="1 2" key="1">
    <citation type="submission" date="2023-08" db="EMBL/GenBank/DDBJ databases">
        <title>A Necator americanus chromosomal reference genome.</title>
        <authorList>
            <person name="Ilik V."/>
            <person name="Petrzelkova K.J."/>
            <person name="Pardy F."/>
            <person name="Fuh T."/>
            <person name="Niatou-Singa F.S."/>
            <person name="Gouil Q."/>
            <person name="Baker L."/>
            <person name="Ritchie M.E."/>
            <person name="Jex A.R."/>
            <person name="Gazzola D."/>
            <person name="Li H."/>
            <person name="Toshio Fujiwara R."/>
            <person name="Zhan B."/>
            <person name="Aroian R.V."/>
            <person name="Pafco B."/>
            <person name="Schwarz E.M."/>
        </authorList>
    </citation>
    <scope>NUCLEOTIDE SEQUENCE [LARGE SCALE GENOMIC DNA]</scope>
    <source>
        <strain evidence="1 2">Aroian</strain>
        <tissue evidence="1">Whole animal</tissue>
    </source>
</reference>
<evidence type="ECO:0000313" key="2">
    <source>
        <dbReference type="Proteomes" id="UP001303046"/>
    </source>
</evidence>
<organism evidence="1 2">
    <name type="scientific">Necator americanus</name>
    <name type="common">Human hookworm</name>
    <dbReference type="NCBI Taxonomy" id="51031"/>
    <lineage>
        <taxon>Eukaryota</taxon>
        <taxon>Metazoa</taxon>
        <taxon>Ecdysozoa</taxon>
        <taxon>Nematoda</taxon>
        <taxon>Chromadorea</taxon>
        <taxon>Rhabditida</taxon>
        <taxon>Rhabditina</taxon>
        <taxon>Rhabditomorpha</taxon>
        <taxon>Strongyloidea</taxon>
        <taxon>Ancylostomatidae</taxon>
        <taxon>Bunostominae</taxon>
        <taxon>Necator</taxon>
    </lineage>
</organism>